<dbReference type="SUPFAM" id="SSF48403">
    <property type="entry name" value="Ankyrin repeat"/>
    <property type="match status" value="1"/>
</dbReference>
<evidence type="ECO:0000256" key="2">
    <source>
        <dbReference type="ARBA" id="ARBA00023043"/>
    </source>
</evidence>
<dbReference type="Pfam" id="PF12796">
    <property type="entry name" value="Ank_2"/>
    <property type="match status" value="2"/>
</dbReference>
<dbReference type="Gene3D" id="1.25.40.20">
    <property type="entry name" value="Ankyrin repeat-containing domain"/>
    <property type="match status" value="1"/>
</dbReference>
<dbReference type="InterPro" id="IPR002110">
    <property type="entry name" value="Ankyrin_rpt"/>
</dbReference>
<reference evidence="5" key="1">
    <citation type="submission" date="2020-05" db="EMBL/GenBank/DDBJ databases">
        <title>Mycena genomes resolve the evolution of fungal bioluminescence.</title>
        <authorList>
            <person name="Tsai I.J."/>
        </authorList>
    </citation>
    <scope>NUCLEOTIDE SEQUENCE</scope>
    <source>
        <strain evidence="5">CCC161011</strain>
    </source>
</reference>
<dbReference type="PANTHER" id="PTHR24189">
    <property type="entry name" value="MYOTROPHIN"/>
    <property type="match status" value="1"/>
</dbReference>
<sequence>MCVFLGMLFIYRACHGPRRANDNKIDPSSRGSLRTRQNPAVKMGLPQSHSKGLVGRSLLSLQVWYNPFLFPIIAGMLLLLAINIVFLINIELTLWDNRRLRGGSESIWTFGQILAVILLVLPLRDLRIFGARRNFTSSLQNAVRWHADTDVLRDLVRRGANVNVTAEGSRYPTLLLLAVCDRKDVDFVGMLLVYGADPNVRDSTDRTPLQCASSCGDLQIVRLLLANGADPNIEGGEYGTPLQAVSHSGNREIVQLLLERGADVNMQGGKYGTALEAASACGYEEIVELLRANGAVG</sequence>
<evidence type="ECO:0000256" key="1">
    <source>
        <dbReference type="ARBA" id="ARBA00022737"/>
    </source>
</evidence>
<dbReference type="AlphaFoldDB" id="A0A8H6XD87"/>
<dbReference type="PANTHER" id="PTHR24189:SF50">
    <property type="entry name" value="ANKYRIN REPEAT AND SOCS BOX PROTEIN 2"/>
    <property type="match status" value="1"/>
</dbReference>
<accession>A0A8H6XD87</accession>
<keyword evidence="4" id="KW-0472">Membrane</keyword>
<dbReference type="PRINTS" id="PR01415">
    <property type="entry name" value="ANKYRIN"/>
</dbReference>
<keyword evidence="6" id="KW-1185">Reference proteome</keyword>
<name>A0A8H6XD87_9AGAR</name>
<feature type="repeat" description="ANK" evidence="3">
    <location>
        <begin position="237"/>
        <end position="269"/>
    </location>
</feature>
<evidence type="ECO:0000313" key="6">
    <source>
        <dbReference type="Proteomes" id="UP000620124"/>
    </source>
</evidence>
<feature type="repeat" description="ANK" evidence="3">
    <location>
        <begin position="204"/>
        <end position="236"/>
    </location>
</feature>
<gene>
    <name evidence="5" type="ORF">MVEN_01973400</name>
</gene>
<proteinExistence type="predicted"/>
<dbReference type="InterPro" id="IPR050745">
    <property type="entry name" value="Multifunctional_regulatory"/>
</dbReference>
<protein>
    <submittedName>
        <fullName evidence="5">Multiple ankyrin repeats single kh domain</fullName>
    </submittedName>
</protein>
<keyword evidence="4" id="KW-1133">Transmembrane helix</keyword>
<dbReference type="PROSITE" id="PS50297">
    <property type="entry name" value="ANK_REP_REGION"/>
    <property type="match status" value="2"/>
</dbReference>
<dbReference type="SMART" id="SM00248">
    <property type="entry name" value="ANK"/>
    <property type="match status" value="4"/>
</dbReference>
<keyword evidence="2 3" id="KW-0040">ANK repeat</keyword>
<dbReference type="Proteomes" id="UP000620124">
    <property type="component" value="Unassembled WGS sequence"/>
</dbReference>
<dbReference type="EMBL" id="JACAZI010000020">
    <property type="protein sequence ID" value="KAF7338972.1"/>
    <property type="molecule type" value="Genomic_DNA"/>
</dbReference>
<feature type="transmembrane region" description="Helical" evidence="4">
    <location>
        <begin position="63"/>
        <end position="86"/>
    </location>
</feature>
<dbReference type="OrthoDB" id="194358at2759"/>
<organism evidence="5 6">
    <name type="scientific">Mycena venus</name>
    <dbReference type="NCBI Taxonomy" id="2733690"/>
    <lineage>
        <taxon>Eukaryota</taxon>
        <taxon>Fungi</taxon>
        <taxon>Dikarya</taxon>
        <taxon>Basidiomycota</taxon>
        <taxon>Agaricomycotina</taxon>
        <taxon>Agaricomycetes</taxon>
        <taxon>Agaricomycetidae</taxon>
        <taxon>Agaricales</taxon>
        <taxon>Marasmiineae</taxon>
        <taxon>Mycenaceae</taxon>
        <taxon>Mycena</taxon>
    </lineage>
</organism>
<keyword evidence="1" id="KW-0677">Repeat</keyword>
<evidence type="ECO:0000256" key="3">
    <source>
        <dbReference type="PROSITE-ProRule" id="PRU00023"/>
    </source>
</evidence>
<dbReference type="InterPro" id="IPR036770">
    <property type="entry name" value="Ankyrin_rpt-contain_sf"/>
</dbReference>
<comment type="caution">
    <text evidence="5">The sequence shown here is derived from an EMBL/GenBank/DDBJ whole genome shotgun (WGS) entry which is preliminary data.</text>
</comment>
<feature type="transmembrane region" description="Helical" evidence="4">
    <location>
        <begin position="106"/>
        <end position="123"/>
    </location>
</feature>
<dbReference type="PROSITE" id="PS50088">
    <property type="entry name" value="ANK_REPEAT"/>
    <property type="match status" value="2"/>
</dbReference>
<keyword evidence="4" id="KW-0812">Transmembrane</keyword>
<evidence type="ECO:0000256" key="4">
    <source>
        <dbReference type="SAM" id="Phobius"/>
    </source>
</evidence>
<evidence type="ECO:0000313" key="5">
    <source>
        <dbReference type="EMBL" id="KAF7338972.1"/>
    </source>
</evidence>